<dbReference type="SUPFAM" id="SSF144232">
    <property type="entry name" value="HIT/MYND zinc finger-like"/>
    <property type="match status" value="1"/>
</dbReference>
<evidence type="ECO:0000259" key="5">
    <source>
        <dbReference type="PROSITE" id="PS50865"/>
    </source>
</evidence>
<dbReference type="GO" id="GO:0005634">
    <property type="term" value="C:nucleus"/>
    <property type="evidence" value="ECO:0007669"/>
    <property type="project" value="TreeGrafter"/>
</dbReference>
<reference evidence="6" key="1">
    <citation type="submission" date="2021-06" db="EMBL/GenBank/DDBJ databases">
        <authorList>
            <person name="Kallberg Y."/>
            <person name="Tangrot J."/>
            <person name="Rosling A."/>
        </authorList>
    </citation>
    <scope>NUCLEOTIDE SEQUENCE</scope>
    <source>
        <strain evidence="6">MA453B</strain>
    </source>
</reference>
<dbReference type="OrthoDB" id="432970at2759"/>
<keyword evidence="7" id="KW-1185">Reference proteome</keyword>
<evidence type="ECO:0000256" key="2">
    <source>
        <dbReference type="ARBA" id="ARBA00022771"/>
    </source>
</evidence>
<dbReference type="GO" id="GO:0008270">
    <property type="term" value="F:zinc ion binding"/>
    <property type="evidence" value="ECO:0007669"/>
    <property type="project" value="UniProtKB-KW"/>
</dbReference>
<dbReference type="PANTHER" id="PTHR10237">
    <property type="entry name" value="DEFORMED EPIDERMAL AUTOREGULATORY FACTOR 1 HOMOLOG SUPPRESSIN"/>
    <property type="match status" value="1"/>
</dbReference>
<protein>
    <submittedName>
        <fullName evidence="6">7809_t:CDS:1</fullName>
    </submittedName>
</protein>
<dbReference type="InterPro" id="IPR002893">
    <property type="entry name" value="Znf_MYND"/>
</dbReference>
<evidence type="ECO:0000256" key="3">
    <source>
        <dbReference type="ARBA" id="ARBA00022833"/>
    </source>
</evidence>
<organism evidence="6 7">
    <name type="scientific">Dentiscutata erythropus</name>
    <dbReference type="NCBI Taxonomy" id="1348616"/>
    <lineage>
        <taxon>Eukaryota</taxon>
        <taxon>Fungi</taxon>
        <taxon>Fungi incertae sedis</taxon>
        <taxon>Mucoromycota</taxon>
        <taxon>Glomeromycotina</taxon>
        <taxon>Glomeromycetes</taxon>
        <taxon>Diversisporales</taxon>
        <taxon>Gigasporaceae</taxon>
        <taxon>Dentiscutata</taxon>
    </lineage>
</organism>
<evidence type="ECO:0000313" key="6">
    <source>
        <dbReference type="EMBL" id="CAG8592488.1"/>
    </source>
</evidence>
<gene>
    <name evidence="6" type="ORF">DERYTH_LOCUS7233</name>
</gene>
<keyword evidence="1" id="KW-0479">Metal-binding</keyword>
<evidence type="ECO:0000256" key="1">
    <source>
        <dbReference type="ARBA" id="ARBA00022723"/>
    </source>
</evidence>
<keyword evidence="2 4" id="KW-0863">Zinc-finger</keyword>
<dbReference type="Proteomes" id="UP000789405">
    <property type="component" value="Unassembled WGS sequence"/>
</dbReference>
<dbReference type="Gene3D" id="6.10.140.2220">
    <property type="match status" value="1"/>
</dbReference>
<name>A0A9N9GA82_9GLOM</name>
<dbReference type="Pfam" id="PF01753">
    <property type="entry name" value="zf-MYND"/>
    <property type="match status" value="1"/>
</dbReference>
<evidence type="ECO:0000313" key="7">
    <source>
        <dbReference type="Proteomes" id="UP000789405"/>
    </source>
</evidence>
<proteinExistence type="predicted"/>
<dbReference type="EMBL" id="CAJVPY010003463">
    <property type="protein sequence ID" value="CAG8592488.1"/>
    <property type="molecule type" value="Genomic_DNA"/>
</dbReference>
<dbReference type="InterPro" id="IPR024119">
    <property type="entry name" value="TF_DEAF-1"/>
</dbReference>
<dbReference type="Pfam" id="PF14737">
    <property type="entry name" value="DUF4470"/>
    <property type="match status" value="1"/>
</dbReference>
<dbReference type="InterPro" id="IPR027974">
    <property type="entry name" value="DUF4470"/>
</dbReference>
<comment type="caution">
    <text evidence="6">The sequence shown here is derived from an EMBL/GenBank/DDBJ whole genome shotgun (WGS) entry which is preliminary data.</text>
</comment>
<keyword evidence="3" id="KW-0862">Zinc</keyword>
<dbReference type="PANTHER" id="PTHR10237:SF14">
    <property type="entry name" value="MYND-TYPE DOMAIN-CONTAINING PROTEIN"/>
    <property type="match status" value="1"/>
</dbReference>
<dbReference type="AlphaFoldDB" id="A0A9N9GA82"/>
<dbReference type="GO" id="GO:0000981">
    <property type="term" value="F:DNA-binding transcription factor activity, RNA polymerase II-specific"/>
    <property type="evidence" value="ECO:0007669"/>
    <property type="project" value="TreeGrafter"/>
</dbReference>
<accession>A0A9N9GA82</accession>
<evidence type="ECO:0000256" key="4">
    <source>
        <dbReference type="PROSITE-ProRule" id="PRU00134"/>
    </source>
</evidence>
<dbReference type="PROSITE" id="PS50865">
    <property type="entry name" value="ZF_MYND_2"/>
    <property type="match status" value="1"/>
</dbReference>
<sequence>MSSTSQIHKALSKELEALSFEVKDEKFYEYLDKLGSLPHAEKEAKFKDFLDKTEQIYNNTSNISSFHVDDNYTPYQIDEYRKKAIANRSFSFAMQHNLEHIISERLANFFNVNSKLIGSGVDGKQLQQVTCANINIANRFFCKKIADKLCSSCHVISYCSKECQKMHWKFHKINCKSDIASKDWKPDYINEMRTPAFYSNQPFVSFNPLIREYLWGNIPAIDIVNLASNELADGKSCSDYKDPINLLFAASGDLNDVITSVNGLPLDFNQPVNICINDYAERVVIRNFIILYLLAELGKDAIDLVIHIWYSSALTDKQSLKCIEILSKILQDKLDSKVKKGYTFEFGKLKVRTHFNSETWMCLAEMLSNDIDLQTAVDMRNDIMLNPAREDYRHRYMQRLTPGERICFDNFRHHGILLPYGVMNAHHNTPNRFIIDRMFGWTMADSSDPLSGWDIFNIAQVKCGTAKEDIYGKLFFYLREQFEKFVDRLQKLTINFDLYDEDALELGEKLKGRKFDRIHVTNLSDELYVGIKPTLTKFQPLLNANNPHATLITLFMNWLPSIPESDKIRIMESIIMKKASKYKKNCNPSFFEVSNMASMVTNKASTEATTLYDHTQAFDSYMKKMGANKTAEKVGLRRREVHKIVPKRLGACMKQGEQHNVLSLEDERDRHLLFDVGSHTFLERYAEWEIVA</sequence>
<feature type="domain" description="MYND-type" evidence="5">
    <location>
        <begin position="139"/>
        <end position="175"/>
    </location>
</feature>